<keyword evidence="2" id="KW-0378">Hydrolase</keyword>
<organism evidence="2 3">
    <name type="scientific">Desulfosarcina widdelii</name>
    <dbReference type="NCBI Taxonomy" id="947919"/>
    <lineage>
        <taxon>Bacteria</taxon>
        <taxon>Pseudomonadati</taxon>
        <taxon>Thermodesulfobacteriota</taxon>
        <taxon>Desulfobacteria</taxon>
        <taxon>Desulfobacterales</taxon>
        <taxon>Desulfosarcinaceae</taxon>
        <taxon>Desulfosarcina</taxon>
    </lineage>
</organism>
<evidence type="ECO:0000313" key="3">
    <source>
        <dbReference type="Proteomes" id="UP000427769"/>
    </source>
</evidence>
<dbReference type="PANTHER" id="PTHR47642">
    <property type="entry name" value="ATP-DEPENDENT DNA HELICASE"/>
    <property type="match status" value="1"/>
</dbReference>
<dbReference type="OrthoDB" id="9763659at2"/>
<dbReference type="PANTHER" id="PTHR47642:SF7">
    <property type="entry name" value="ATP-DEPENDENT DNA HELICASE PIF1"/>
    <property type="match status" value="1"/>
</dbReference>
<dbReference type="Gene3D" id="3.40.50.300">
    <property type="entry name" value="P-loop containing nucleotide triphosphate hydrolases"/>
    <property type="match status" value="2"/>
</dbReference>
<evidence type="ECO:0000313" key="2">
    <source>
        <dbReference type="EMBL" id="BBO78314.1"/>
    </source>
</evidence>
<dbReference type="GO" id="GO:0000723">
    <property type="term" value="P:telomere maintenance"/>
    <property type="evidence" value="ECO:0007669"/>
    <property type="project" value="InterPro"/>
</dbReference>
<dbReference type="CDD" id="cd18809">
    <property type="entry name" value="SF1_C_RecD"/>
    <property type="match status" value="1"/>
</dbReference>
<dbReference type="GO" id="GO:0003676">
    <property type="term" value="F:nucleic acid binding"/>
    <property type="evidence" value="ECO:0007669"/>
    <property type="project" value="InterPro"/>
</dbReference>
<dbReference type="KEGG" id="dwd:DSCW_57310"/>
<dbReference type="Pfam" id="PF00570">
    <property type="entry name" value="HRDC"/>
    <property type="match status" value="1"/>
</dbReference>
<name>A0A5K7ZJ65_9BACT</name>
<accession>A0A5K7ZJ65</accession>
<dbReference type="InterPro" id="IPR010997">
    <property type="entry name" value="HRDC-like_sf"/>
</dbReference>
<proteinExistence type="predicted"/>
<dbReference type="SUPFAM" id="SSF47819">
    <property type="entry name" value="HRDC-like"/>
    <property type="match status" value="1"/>
</dbReference>
<dbReference type="InterPro" id="IPR027417">
    <property type="entry name" value="P-loop_NTPase"/>
</dbReference>
<dbReference type="GO" id="GO:0003678">
    <property type="term" value="F:DNA helicase activity"/>
    <property type="evidence" value="ECO:0007669"/>
    <property type="project" value="InterPro"/>
</dbReference>
<dbReference type="Pfam" id="PF05970">
    <property type="entry name" value="PIF1"/>
    <property type="match status" value="1"/>
</dbReference>
<dbReference type="Proteomes" id="UP000427769">
    <property type="component" value="Chromosome"/>
</dbReference>
<dbReference type="PROSITE" id="PS50967">
    <property type="entry name" value="HRDC"/>
    <property type="match status" value="1"/>
</dbReference>
<dbReference type="Gene3D" id="1.10.150.80">
    <property type="entry name" value="HRDC domain"/>
    <property type="match status" value="1"/>
</dbReference>
<dbReference type="InterPro" id="IPR010285">
    <property type="entry name" value="DNA_helicase_pif1-like_DEAD"/>
</dbReference>
<dbReference type="InterPro" id="IPR029491">
    <property type="entry name" value="Helicase_HTH"/>
</dbReference>
<dbReference type="GO" id="GO:0006281">
    <property type="term" value="P:DNA repair"/>
    <property type="evidence" value="ECO:0007669"/>
    <property type="project" value="InterPro"/>
</dbReference>
<dbReference type="RefSeq" id="WP_155306961.1">
    <property type="nucleotide sequence ID" value="NZ_AP021875.1"/>
</dbReference>
<keyword evidence="2" id="KW-0067">ATP-binding</keyword>
<keyword evidence="2" id="KW-0547">Nucleotide-binding</keyword>
<keyword evidence="2" id="KW-0347">Helicase</keyword>
<dbReference type="InterPro" id="IPR051055">
    <property type="entry name" value="PIF1_helicase"/>
</dbReference>
<protein>
    <submittedName>
        <fullName evidence="2">Helicase</fullName>
    </submittedName>
</protein>
<feature type="domain" description="HRDC" evidence="1">
    <location>
        <begin position="620"/>
        <end position="700"/>
    </location>
</feature>
<dbReference type="FunFam" id="3.40.50.300:FF:001498">
    <property type="entry name" value="ATP-dependent DNA helicase"/>
    <property type="match status" value="1"/>
</dbReference>
<dbReference type="SMART" id="SM00341">
    <property type="entry name" value="HRDC"/>
    <property type="match status" value="1"/>
</dbReference>
<dbReference type="Pfam" id="PF14493">
    <property type="entry name" value="HTH_40"/>
    <property type="match status" value="1"/>
</dbReference>
<dbReference type="EMBL" id="AP021875">
    <property type="protein sequence ID" value="BBO78314.1"/>
    <property type="molecule type" value="Genomic_DNA"/>
</dbReference>
<sequence>MDKTNPELELADEFVNDTGCHVFLTGKAGTGKTTFLHNLRKSSPKRLVVAAPTGVAAINAGGVTLHSFFQLPFGPFVPGGEANRSQYRYSKAKLGIIKSLDLLVIDEISMVRADLLDGVDSVLRRYRRSEQPFGGVQLLMIGDLFQLPPVVREQDWQLLQPHYASPYFFSSRALGQTDMVTIELKHIYRQADNRFIDLLNRVRNNRVDPAALEKLNARCIPDFVPAEKAGYITLSTHNRKADTINESKLKALTPSSHRFEARIEGDFPEAIYPTAATLRLKPGAQVMFVRNDLSPERRYFNGKIGTITEIDGSEIRVRCPEDADEILVEPAIWENIEYTLNRKTMEIEESIIGTFQQIPLRLAWAITIHKSQGLTFDNAVIDAQAAFAFGQVYVALSRCRTLDGMVLSRPLAPSAVKTDPVIVRFSQEALKNPPSREHLQKAKIQYQQRLLLECFDFGALRGLLRRTAGLILGNAKVVQASGVADIPAMQQGIEEEICSVGDSFQRQLQGLFPASTLPAADDAVLERIAKASVYFEEKIDSGPGRQLADLHVDTDNEALKKKINNAIKLLRETLAVKLAAVRSCRWGFSPSDYFRGVSQAAVDAGQKKDTPKAPTYTEADIAHPELFQTLKEWRSRTAEAEGVAAFRVLHQKTLIQIAVHLPDTLAALQRIKGMGKRLTERYGELLVAMVAEYRREKEIETVILPEPATPVKTKPKKPKAPRADTKKASLELFEKGMTLAQIAEERGLVPATIEGHMAHWVETGRVPVDALVSAEKRQAIERELTRLHDKPFSAVKKALGNEFSYGEIRMVHADLKRQATSDEPT</sequence>
<dbReference type="InterPro" id="IPR044876">
    <property type="entry name" value="HRDC_dom_sf"/>
</dbReference>
<dbReference type="InterPro" id="IPR002121">
    <property type="entry name" value="HRDC_dom"/>
</dbReference>
<dbReference type="GO" id="GO:0000166">
    <property type="term" value="F:nucleotide binding"/>
    <property type="evidence" value="ECO:0007669"/>
    <property type="project" value="InterPro"/>
</dbReference>
<dbReference type="AlphaFoldDB" id="A0A5K7ZJ65"/>
<keyword evidence="3" id="KW-1185">Reference proteome</keyword>
<evidence type="ECO:0000259" key="1">
    <source>
        <dbReference type="PROSITE" id="PS50967"/>
    </source>
</evidence>
<reference evidence="2 3" key="1">
    <citation type="submission" date="2019-11" db="EMBL/GenBank/DDBJ databases">
        <title>Comparative genomics of hydrocarbon-degrading Desulfosarcina strains.</title>
        <authorList>
            <person name="Watanabe M."/>
            <person name="Kojima H."/>
            <person name="Fukui M."/>
        </authorList>
    </citation>
    <scope>NUCLEOTIDE SEQUENCE [LARGE SCALE GENOMIC DNA]</scope>
    <source>
        <strain evidence="2 3">PP31</strain>
    </source>
</reference>
<dbReference type="SUPFAM" id="SSF52540">
    <property type="entry name" value="P-loop containing nucleoside triphosphate hydrolases"/>
    <property type="match status" value="2"/>
</dbReference>
<gene>
    <name evidence="2" type="ORF">DSCW_57310</name>
</gene>